<feature type="binding site" evidence="12">
    <location>
        <begin position="165"/>
        <end position="167"/>
    </location>
    <ligand>
        <name>NADP(+)</name>
        <dbReference type="ChEBI" id="CHEBI:58349"/>
    </ligand>
</feature>
<dbReference type="GO" id="GO:0006164">
    <property type="term" value="P:purine nucleotide biosynthetic process"/>
    <property type="evidence" value="ECO:0007669"/>
    <property type="project" value="UniProtKB-KW"/>
</dbReference>
<keyword evidence="6 12" id="KW-0521">NADP</keyword>
<keyword evidence="8 12" id="KW-0368">Histidine biosynthesis</keyword>
<comment type="similarity">
    <text evidence="12">Belongs to the tetrahydrofolate dehydrogenase/cyclohydrolase family.</text>
</comment>
<comment type="caution">
    <text evidence="12">Lacks conserved residue(s) required for the propagation of feature annotation.</text>
</comment>
<dbReference type="UniPathway" id="UPA00193"/>
<dbReference type="InterPro" id="IPR046346">
    <property type="entry name" value="Aminoacid_DH-like_N_sf"/>
</dbReference>
<feature type="binding site" evidence="12">
    <location>
        <position position="231"/>
    </location>
    <ligand>
        <name>NADP(+)</name>
        <dbReference type="ChEBI" id="CHEBI:58349"/>
    </ligand>
</feature>
<dbReference type="EC" id="3.5.4.9" evidence="12"/>
<keyword evidence="2 12" id="KW-0554">One-carbon metabolism</keyword>
<dbReference type="NCBIfam" id="NF010783">
    <property type="entry name" value="PRK14186.1"/>
    <property type="match status" value="1"/>
</dbReference>
<feature type="domain" description="Tetrahydrofolate dehydrogenase/cyclohydrolase NAD(P)-binding" evidence="14">
    <location>
        <begin position="139"/>
        <end position="281"/>
    </location>
</feature>
<dbReference type="InterPro" id="IPR000672">
    <property type="entry name" value="THF_DH/CycHdrlase"/>
</dbReference>
<evidence type="ECO:0000256" key="6">
    <source>
        <dbReference type="ARBA" id="ARBA00022857"/>
    </source>
</evidence>
<dbReference type="GO" id="GO:0005829">
    <property type="term" value="C:cytosol"/>
    <property type="evidence" value="ECO:0007669"/>
    <property type="project" value="TreeGrafter"/>
</dbReference>
<dbReference type="Pfam" id="PF02882">
    <property type="entry name" value="THF_DHG_CYH_C"/>
    <property type="match status" value="1"/>
</dbReference>
<organism evidence="15 16">
    <name type="scientific">Trichlorobacter thiogenes</name>
    <dbReference type="NCBI Taxonomy" id="115783"/>
    <lineage>
        <taxon>Bacteria</taxon>
        <taxon>Pseudomonadati</taxon>
        <taxon>Thermodesulfobacteriota</taxon>
        <taxon>Desulfuromonadia</taxon>
        <taxon>Geobacterales</taxon>
        <taxon>Geobacteraceae</taxon>
        <taxon>Trichlorobacter</taxon>
    </lineage>
</organism>
<evidence type="ECO:0000256" key="12">
    <source>
        <dbReference type="HAMAP-Rule" id="MF_01576"/>
    </source>
</evidence>
<dbReference type="HAMAP" id="MF_01576">
    <property type="entry name" value="THF_DHG_CYH"/>
    <property type="match status" value="1"/>
</dbReference>
<evidence type="ECO:0000259" key="13">
    <source>
        <dbReference type="Pfam" id="PF00763"/>
    </source>
</evidence>
<keyword evidence="16" id="KW-1185">Reference proteome</keyword>
<dbReference type="InterPro" id="IPR036291">
    <property type="entry name" value="NAD(P)-bd_dom_sf"/>
</dbReference>
<dbReference type="SUPFAM" id="SSF51735">
    <property type="entry name" value="NAD(P)-binding Rossmann-fold domains"/>
    <property type="match status" value="1"/>
</dbReference>
<keyword evidence="9 12" id="KW-0486">Methionine biosynthesis</keyword>
<dbReference type="GO" id="GO:0004488">
    <property type="term" value="F:methylenetetrahydrofolate dehydrogenase (NADP+) activity"/>
    <property type="evidence" value="ECO:0007669"/>
    <property type="project" value="UniProtKB-UniRule"/>
</dbReference>
<comment type="subunit">
    <text evidence="12">Homodimer.</text>
</comment>
<dbReference type="GO" id="GO:0000105">
    <property type="term" value="P:L-histidine biosynthetic process"/>
    <property type="evidence" value="ECO:0007669"/>
    <property type="project" value="UniProtKB-KW"/>
</dbReference>
<proteinExistence type="inferred from homology"/>
<evidence type="ECO:0000256" key="7">
    <source>
        <dbReference type="ARBA" id="ARBA00023002"/>
    </source>
</evidence>
<reference evidence="16" key="1">
    <citation type="submission" date="2017-02" db="EMBL/GenBank/DDBJ databases">
        <authorList>
            <person name="Varghese N."/>
            <person name="Submissions S."/>
        </authorList>
    </citation>
    <scope>NUCLEOTIDE SEQUENCE [LARGE SCALE GENOMIC DNA]</scope>
    <source>
        <strain evidence="16">ATCC BAA-34</strain>
    </source>
</reference>
<dbReference type="InterPro" id="IPR020630">
    <property type="entry name" value="THF_DH/CycHdrlase_cat_dom"/>
</dbReference>
<keyword evidence="3 12" id="KW-0028">Amino-acid biosynthesis</keyword>
<dbReference type="OrthoDB" id="9803580at2"/>
<comment type="function">
    <text evidence="12">Catalyzes the oxidation of 5,10-methylenetetrahydrofolate to 5,10-methenyltetrahydrofolate and then the hydrolysis of 5,10-methenyltetrahydrofolate to 10-formyltetrahydrofolate.</text>
</comment>
<evidence type="ECO:0000256" key="10">
    <source>
        <dbReference type="ARBA" id="ARBA00023268"/>
    </source>
</evidence>
<evidence type="ECO:0000256" key="3">
    <source>
        <dbReference type="ARBA" id="ARBA00022605"/>
    </source>
</evidence>
<evidence type="ECO:0000256" key="4">
    <source>
        <dbReference type="ARBA" id="ARBA00022755"/>
    </source>
</evidence>
<dbReference type="Gene3D" id="3.40.50.720">
    <property type="entry name" value="NAD(P)-binding Rossmann-like Domain"/>
    <property type="match status" value="1"/>
</dbReference>
<dbReference type="SUPFAM" id="SSF53223">
    <property type="entry name" value="Aminoacid dehydrogenase-like, N-terminal domain"/>
    <property type="match status" value="1"/>
</dbReference>
<comment type="catalytic activity">
    <reaction evidence="12">
        <text>(6R)-5,10-methylene-5,6,7,8-tetrahydrofolate + NADP(+) = (6R)-5,10-methenyltetrahydrofolate + NADPH</text>
        <dbReference type="Rhea" id="RHEA:22812"/>
        <dbReference type="ChEBI" id="CHEBI:15636"/>
        <dbReference type="ChEBI" id="CHEBI:57455"/>
        <dbReference type="ChEBI" id="CHEBI:57783"/>
        <dbReference type="ChEBI" id="CHEBI:58349"/>
        <dbReference type="EC" id="1.5.1.5"/>
    </reaction>
</comment>
<dbReference type="RefSeq" id="WP_078789637.1">
    <property type="nucleotide sequence ID" value="NZ_FUWR01000005.1"/>
</dbReference>
<evidence type="ECO:0000256" key="2">
    <source>
        <dbReference type="ARBA" id="ARBA00022563"/>
    </source>
</evidence>
<dbReference type="GO" id="GO:0009086">
    <property type="term" value="P:methionine biosynthetic process"/>
    <property type="evidence" value="ECO:0007669"/>
    <property type="project" value="UniProtKB-KW"/>
</dbReference>
<evidence type="ECO:0000256" key="11">
    <source>
        <dbReference type="ARBA" id="ARBA00036357"/>
    </source>
</evidence>
<keyword evidence="10 12" id="KW-0511">Multifunctional enzyme</keyword>
<dbReference type="Gene3D" id="3.40.50.10860">
    <property type="entry name" value="Leucine Dehydrogenase, chain A, domain 1"/>
    <property type="match status" value="1"/>
</dbReference>
<dbReference type="GO" id="GO:0004477">
    <property type="term" value="F:methenyltetrahydrofolate cyclohydrolase activity"/>
    <property type="evidence" value="ECO:0007669"/>
    <property type="project" value="UniProtKB-UniRule"/>
</dbReference>
<dbReference type="NCBIfam" id="NF008058">
    <property type="entry name" value="PRK10792.1"/>
    <property type="match status" value="1"/>
</dbReference>
<dbReference type="CDD" id="cd01080">
    <property type="entry name" value="NAD_bind_m-THF_DH_Cyclohyd"/>
    <property type="match status" value="1"/>
</dbReference>
<dbReference type="PANTHER" id="PTHR48099">
    <property type="entry name" value="C-1-TETRAHYDROFOLATE SYNTHASE, CYTOPLASMIC-RELATED"/>
    <property type="match status" value="1"/>
</dbReference>
<keyword evidence="5 12" id="KW-0378">Hydrolase</keyword>
<sequence length="285" mass="30336">MAAQIIDGKAIAAKVRERIGSTVSTLKEQGITPGLAVVLVGDDPASRVYVGMKKKMCIELGMYSADHELPSTTTEAELLALIGQLNADSRVHGILVQLPLPDHIDTDKVLEAISPDKDADGFHPYNVGRLMIGKPTFQPCTPYGVMVMLDEIGYDLKGKEVVVVGRSNIVGKPVALMCLSRHATVTICHSRTKDLPDVVRRADVVIAAVGKAEMVKGDWIKPGAVVIDVGINRVGEKKLVGDVEYAAAAERASAITPVPGGVGPMTIAMLLQNTLESAQRKVKTV</sequence>
<dbReference type="Proteomes" id="UP000190102">
    <property type="component" value="Unassembled WGS sequence"/>
</dbReference>
<dbReference type="PANTHER" id="PTHR48099:SF5">
    <property type="entry name" value="C-1-TETRAHYDROFOLATE SYNTHASE, CYTOPLASMIC"/>
    <property type="match status" value="1"/>
</dbReference>
<accession>A0A1T4MJK1</accession>
<feature type="domain" description="Tetrahydrofolate dehydrogenase/cyclohydrolase catalytic" evidence="13">
    <location>
        <begin position="6"/>
        <end position="120"/>
    </location>
</feature>
<dbReference type="EMBL" id="FUWR01000005">
    <property type="protein sequence ID" value="SJZ67270.1"/>
    <property type="molecule type" value="Genomic_DNA"/>
</dbReference>
<dbReference type="PROSITE" id="PS00767">
    <property type="entry name" value="THF_DHG_CYH_2"/>
    <property type="match status" value="1"/>
</dbReference>
<evidence type="ECO:0000313" key="16">
    <source>
        <dbReference type="Proteomes" id="UP000190102"/>
    </source>
</evidence>
<keyword evidence="7 12" id="KW-0560">Oxidoreductase</keyword>
<protein>
    <recommendedName>
        <fullName evidence="12">Bifunctional protein FolD</fullName>
    </recommendedName>
    <domain>
        <recommendedName>
            <fullName evidence="12">Methylenetetrahydrofolate dehydrogenase</fullName>
            <ecNumber evidence="12">1.5.1.5</ecNumber>
        </recommendedName>
    </domain>
    <domain>
        <recommendedName>
            <fullName evidence="12">Methenyltetrahydrofolate cyclohydrolase</fullName>
            <ecNumber evidence="12">3.5.4.9</ecNumber>
        </recommendedName>
    </domain>
</protein>
<dbReference type="FunFam" id="3.40.50.10860:FF:000001">
    <property type="entry name" value="Bifunctional protein FolD"/>
    <property type="match status" value="1"/>
</dbReference>
<name>A0A1T4MJK1_9BACT</name>
<dbReference type="PRINTS" id="PR00085">
    <property type="entry name" value="THFDHDRGNASE"/>
</dbReference>
<keyword evidence="4 12" id="KW-0658">Purine biosynthesis</keyword>
<dbReference type="STRING" id="115783.SAMN02745119_01333"/>
<dbReference type="InterPro" id="IPR020867">
    <property type="entry name" value="THF_DH/CycHdrlase_CS"/>
</dbReference>
<dbReference type="GO" id="GO:0035999">
    <property type="term" value="P:tetrahydrofolate interconversion"/>
    <property type="evidence" value="ECO:0007669"/>
    <property type="project" value="UniProtKB-UniRule"/>
</dbReference>
<comment type="pathway">
    <text evidence="1 12">One-carbon metabolism; tetrahydrofolate interconversion.</text>
</comment>
<evidence type="ECO:0000256" key="8">
    <source>
        <dbReference type="ARBA" id="ARBA00023102"/>
    </source>
</evidence>
<evidence type="ECO:0000256" key="9">
    <source>
        <dbReference type="ARBA" id="ARBA00023167"/>
    </source>
</evidence>
<dbReference type="PROSITE" id="PS00766">
    <property type="entry name" value="THF_DHG_CYH_1"/>
    <property type="match status" value="1"/>
</dbReference>
<dbReference type="Pfam" id="PF00763">
    <property type="entry name" value="THF_DHG_CYH"/>
    <property type="match status" value="1"/>
</dbReference>
<evidence type="ECO:0000256" key="5">
    <source>
        <dbReference type="ARBA" id="ARBA00022801"/>
    </source>
</evidence>
<comment type="catalytic activity">
    <reaction evidence="11 12">
        <text>(6R)-5,10-methenyltetrahydrofolate + H2O = (6R)-10-formyltetrahydrofolate + H(+)</text>
        <dbReference type="Rhea" id="RHEA:23700"/>
        <dbReference type="ChEBI" id="CHEBI:15377"/>
        <dbReference type="ChEBI" id="CHEBI:15378"/>
        <dbReference type="ChEBI" id="CHEBI:57455"/>
        <dbReference type="ChEBI" id="CHEBI:195366"/>
        <dbReference type="EC" id="3.5.4.9"/>
    </reaction>
</comment>
<dbReference type="EC" id="1.5.1.5" evidence="12"/>
<evidence type="ECO:0000256" key="1">
    <source>
        <dbReference type="ARBA" id="ARBA00004777"/>
    </source>
</evidence>
<dbReference type="InterPro" id="IPR020631">
    <property type="entry name" value="THF_DH/CycHdrlase_NAD-bd_dom"/>
</dbReference>
<evidence type="ECO:0000313" key="15">
    <source>
        <dbReference type="EMBL" id="SJZ67270.1"/>
    </source>
</evidence>
<dbReference type="NCBIfam" id="NF010785">
    <property type="entry name" value="PRK14188.1"/>
    <property type="match status" value="1"/>
</dbReference>
<dbReference type="FunFam" id="3.40.50.720:FF:000094">
    <property type="entry name" value="Bifunctional protein FolD"/>
    <property type="match status" value="1"/>
</dbReference>
<evidence type="ECO:0000259" key="14">
    <source>
        <dbReference type="Pfam" id="PF02882"/>
    </source>
</evidence>
<dbReference type="AlphaFoldDB" id="A0A1T4MJK1"/>
<gene>
    <name evidence="12" type="primary">folD</name>
    <name evidence="15" type="ORF">SAMN02745119_01333</name>
</gene>